<evidence type="ECO:0000259" key="9">
    <source>
        <dbReference type="PROSITE" id="PS50011"/>
    </source>
</evidence>
<evidence type="ECO:0000256" key="5">
    <source>
        <dbReference type="ARBA" id="ARBA00022777"/>
    </source>
</evidence>
<dbReference type="Pfam" id="PF00069">
    <property type="entry name" value="Pkinase"/>
    <property type="match status" value="1"/>
</dbReference>
<dbReference type="Proteomes" id="UP001611263">
    <property type="component" value="Unassembled WGS sequence"/>
</dbReference>
<keyword evidence="4 7" id="KW-0547">Nucleotide-binding</keyword>
<keyword evidence="5 10" id="KW-0418">Kinase</keyword>
<dbReference type="PROSITE" id="PS50011">
    <property type="entry name" value="PROTEIN_KINASE_DOM"/>
    <property type="match status" value="1"/>
</dbReference>
<keyword evidence="2" id="KW-0723">Serine/threonine-protein kinase</keyword>
<evidence type="ECO:0000256" key="3">
    <source>
        <dbReference type="ARBA" id="ARBA00022679"/>
    </source>
</evidence>
<evidence type="ECO:0000256" key="8">
    <source>
        <dbReference type="SAM" id="Phobius"/>
    </source>
</evidence>
<dbReference type="SMART" id="SM00220">
    <property type="entry name" value="S_TKc"/>
    <property type="match status" value="1"/>
</dbReference>
<accession>A0ABW7TSS9</accession>
<evidence type="ECO:0000256" key="1">
    <source>
        <dbReference type="ARBA" id="ARBA00012513"/>
    </source>
</evidence>
<evidence type="ECO:0000256" key="6">
    <source>
        <dbReference type="ARBA" id="ARBA00022840"/>
    </source>
</evidence>
<dbReference type="PROSITE" id="PS00107">
    <property type="entry name" value="PROTEIN_KINASE_ATP"/>
    <property type="match status" value="1"/>
</dbReference>
<dbReference type="GeneID" id="93503352"/>
<keyword evidence="6 7" id="KW-0067">ATP-binding</keyword>
<dbReference type="InterPro" id="IPR008271">
    <property type="entry name" value="Ser/Thr_kinase_AS"/>
</dbReference>
<name>A0ABW7TSS9_9NOCA</name>
<feature type="binding site" evidence="7">
    <location>
        <position position="41"/>
    </location>
    <ligand>
        <name>ATP</name>
        <dbReference type="ChEBI" id="CHEBI:30616"/>
    </ligand>
</feature>
<dbReference type="Gene3D" id="1.10.510.10">
    <property type="entry name" value="Transferase(Phosphotransferase) domain 1"/>
    <property type="match status" value="1"/>
</dbReference>
<evidence type="ECO:0000313" key="11">
    <source>
        <dbReference type="Proteomes" id="UP001611263"/>
    </source>
</evidence>
<organism evidence="10 11">
    <name type="scientific">Nocardia carnea</name>
    <dbReference type="NCBI Taxonomy" id="37328"/>
    <lineage>
        <taxon>Bacteria</taxon>
        <taxon>Bacillati</taxon>
        <taxon>Actinomycetota</taxon>
        <taxon>Actinomycetes</taxon>
        <taxon>Mycobacteriales</taxon>
        <taxon>Nocardiaceae</taxon>
        <taxon>Nocardia</taxon>
    </lineage>
</organism>
<keyword evidence="8" id="KW-1133">Transmembrane helix</keyword>
<evidence type="ECO:0000256" key="4">
    <source>
        <dbReference type="ARBA" id="ARBA00022741"/>
    </source>
</evidence>
<keyword evidence="8" id="KW-0472">Membrane</keyword>
<evidence type="ECO:0000313" key="10">
    <source>
        <dbReference type="EMBL" id="MFI1462906.1"/>
    </source>
</evidence>
<keyword evidence="8" id="KW-0812">Transmembrane</keyword>
<gene>
    <name evidence="10" type="ORF">ACH4WX_19510</name>
</gene>
<evidence type="ECO:0000256" key="7">
    <source>
        <dbReference type="PROSITE-ProRule" id="PRU10141"/>
    </source>
</evidence>
<dbReference type="PANTHER" id="PTHR43289">
    <property type="entry name" value="MITOGEN-ACTIVATED PROTEIN KINASE KINASE KINASE 20-RELATED"/>
    <property type="match status" value="1"/>
</dbReference>
<dbReference type="Gene3D" id="3.30.200.20">
    <property type="entry name" value="Phosphorylase Kinase, domain 1"/>
    <property type="match status" value="1"/>
</dbReference>
<dbReference type="SUPFAM" id="SSF56112">
    <property type="entry name" value="Protein kinase-like (PK-like)"/>
    <property type="match status" value="1"/>
</dbReference>
<dbReference type="InterPro" id="IPR000719">
    <property type="entry name" value="Prot_kinase_dom"/>
</dbReference>
<proteinExistence type="predicted"/>
<dbReference type="InterPro" id="IPR011009">
    <property type="entry name" value="Kinase-like_dom_sf"/>
</dbReference>
<evidence type="ECO:0000256" key="2">
    <source>
        <dbReference type="ARBA" id="ARBA00022527"/>
    </source>
</evidence>
<dbReference type="PANTHER" id="PTHR43289:SF6">
    <property type="entry name" value="SERINE_THREONINE-PROTEIN KINASE NEKL-3"/>
    <property type="match status" value="1"/>
</dbReference>
<dbReference type="EMBL" id="JBIRUQ010000004">
    <property type="protein sequence ID" value="MFI1462906.1"/>
    <property type="molecule type" value="Genomic_DNA"/>
</dbReference>
<feature type="domain" description="Protein kinase" evidence="9">
    <location>
        <begin position="12"/>
        <end position="276"/>
    </location>
</feature>
<feature type="transmembrane region" description="Helical" evidence="8">
    <location>
        <begin position="357"/>
        <end position="377"/>
    </location>
</feature>
<keyword evidence="3 10" id="KW-0808">Transferase</keyword>
<dbReference type="GO" id="GO:0004674">
    <property type="term" value="F:protein serine/threonine kinase activity"/>
    <property type="evidence" value="ECO:0007669"/>
    <property type="project" value="UniProtKB-EC"/>
</dbReference>
<dbReference type="InterPro" id="IPR017441">
    <property type="entry name" value="Protein_kinase_ATP_BS"/>
</dbReference>
<sequence length="539" mass="57842">MEAGIGGSFAGYTIESVLGQGGMGTVYLARHPRLPRSVALKLVNRDVSADPEVRRRFEQEGNVVARLDHPGIVGIYDRGADNGHLWIAMQYIRGSDVAKLDPRSMTPDRALRIVTQTAAALDHAHAQGVLHRDVKPANILLAQSETGREERAVLTDFGIARMLDSSTKLTATGTFTATLAYASPEQLSAEHVDHRADQYSLACTLFALLAGQTPYANTSPGQVVAGHLSKPVPQLGNFRSDLPPALDQVFARALAKNREERFGSCGEFASVASDVLGGKAVPVPAYTGPTVVNQAATVLNPAATVVNPAAQMAGHQPLPGPMYQTDPAEQHMYGVHPYQAVPAPARVAPAPRRKSRALRILAGIGAVVVLVAAGVFVQRDAITAWINRWDDEHQVVADAFPNLLAEAQFAVGWLGATCYSTSYMDGRVVAVRCSNNDTGVSYQVKMYGSEAEATATVDSFVRDRAADQVVTHPSADGQVTVTIEPPTPGSFANGVVYTRFPDDEQRSRFVFELEWANHSASDVFEQWWPQAPLGAGTEN</sequence>
<dbReference type="PROSITE" id="PS00108">
    <property type="entry name" value="PROTEIN_KINASE_ST"/>
    <property type="match status" value="1"/>
</dbReference>
<comment type="caution">
    <text evidence="10">The sequence shown here is derived from an EMBL/GenBank/DDBJ whole genome shotgun (WGS) entry which is preliminary data.</text>
</comment>
<dbReference type="EC" id="2.7.11.1" evidence="1"/>
<keyword evidence="11" id="KW-1185">Reference proteome</keyword>
<dbReference type="CDD" id="cd14014">
    <property type="entry name" value="STKc_PknB_like"/>
    <property type="match status" value="1"/>
</dbReference>
<dbReference type="RefSeq" id="WP_231508547.1">
    <property type="nucleotide sequence ID" value="NZ_JBIRUQ010000004.1"/>
</dbReference>
<reference evidence="10 11" key="1">
    <citation type="submission" date="2024-10" db="EMBL/GenBank/DDBJ databases">
        <title>The Natural Products Discovery Center: Release of the First 8490 Sequenced Strains for Exploring Actinobacteria Biosynthetic Diversity.</title>
        <authorList>
            <person name="Kalkreuter E."/>
            <person name="Kautsar S.A."/>
            <person name="Yang D."/>
            <person name="Bader C.D."/>
            <person name="Teijaro C.N."/>
            <person name="Fluegel L."/>
            <person name="Davis C.M."/>
            <person name="Simpson J.R."/>
            <person name="Lauterbach L."/>
            <person name="Steele A.D."/>
            <person name="Gui C."/>
            <person name="Meng S."/>
            <person name="Li G."/>
            <person name="Viehrig K."/>
            <person name="Ye F."/>
            <person name="Su P."/>
            <person name="Kiefer A.F."/>
            <person name="Nichols A."/>
            <person name="Cepeda A.J."/>
            <person name="Yan W."/>
            <person name="Fan B."/>
            <person name="Jiang Y."/>
            <person name="Adhikari A."/>
            <person name="Zheng C.-J."/>
            <person name="Schuster L."/>
            <person name="Cowan T.M."/>
            <person name="Smanski M.J."/>
            <person name="Chevrette M.G."/>
            <person name="De Carvalho L.P.S."/>
            <person name="Shen B."/>
        </authorList>
    </citation>
    <scope>NUCLEOTIDE SEQUENCE [LARGE SCALE GENOMIC DNA]</scope>
    <source>
        <strain evidence="10 11">NPDC020568</strain>
    </source>
</reference>
<protein>
    <recommendedName>
        <fullName evidence="1">non-specific serine/threonine protein kinase</fullName>
        <ecNumber evidence="1">2.7.11.1</ecNumber>
    </recommendedName>
</protein>